<proteinExistence type="predicted"/>
<dbReference type="PANTHER" id="PTHR43439:SF2">
    <property type="entry name" value="ENZYME, PUTATIVE (JCVI)-RELATED"/>
    <property type="match status" value="1"/>
</dbReference>
<dbReference type="SUPFAM" id="SSF56801">
    <property type="entry name" value="Acetyl-CoA synthetase-like"/>
    <property type="match status" value="1"/>
</dbReference>
<name>A0AAD7AJI8_9AGAR</name>
<evidence type="ECO:0000256" key="1">
    <source>
        <dbReference type="ARBA" id="ARBA00022450"/>
    </source>
</evidence>
<dbReference type="EMBL" id="JARIHO010000005">
    <property type="protein sequence ID" value="KAJ7360799.1"/>
    <property type="molecule type" value="Genomic_DNA"/>
</dbReference>
<keyword evidence="1" id="KW-0596">Phosphopantetheine</keyword>
<dbReference type="SUPFAM" id="SSF51735">
    <property type="entry name" value="NAD(P)-binding Rossmann-fold domains"/>
    <property type="match status" value="1"/>
</dbReference>
<dbReference type="SMART" id="SM00823">
    <property type="entry name" value="PKS_PP"/>
    <property type="match status" value="1"/>
</dbReference>
<dbReference type="InterPro" id="IPR042099">
    <property type="entry name" value="ANL_N_sf"/>
</dbReference>
<dbReference type="InterPro" id="IPR000873">
    <property type="entry name" value="AMP-dep_synth/lig_dom"/>
</dbReference>
<dbReference type="PANTHER" id="PTHR43439">
    <property type="entry name" value="PHENYLACETATE-COENZYME A LIGASE"/>
    <property type="match status" value="1"/>
</dbReference>
<dbReference type="GO" id="GO:0031177">
    <property type="term" value="F:phosphopantetheine binding"/>
    <property type="evidence" value="ECO:0007669"/>
    <property type="project" value="InterPro"/>
</dbReference>
<dbReference type="InterPro" id="IPR020806">
    <property type="entry name" value="PKS_PP-bd"/>
</dbReference>
<evidence type="ECO:0000313" key="4">
    <source>
        <dbReference type="EMBL" id="KAJ7360799.1"/>
    </source>
</evidence>
<dbReference type="InterPro" id="IPR036291">
    <property type="entry name" value="NAD(P)-bd_dom_sf"/>
</dbReference>
<dbReference type="Gene3D" id="3.40.50.12780">
    <property type="entry name" value="N-terminal domain of ligase-like"/>
    <property type="match status" value="1"/>
</dbReference>
<comment type="caution">
    <text evidence="4">The sequence shown here is derived from an EMBL/GenBank/DDBJ whole genome shotgun (WGS) entry which is preliminary data.</text>
</comment>
<dbReference type="Gene3D" id="3.40.50.720">
    <property type="entry name" value="NAD(P)-binding Rossmann-like Domain"/>
    <property type="match status" value="1"/>
</dbReference>
<dbReference type="Proteomes" id="UP001218218">
    <property type="component" value="Unassembled WGS sequence"/>
</dbReference>
<evidence type="ECO:0000259" key="3">
    <source>
        <dbReference type="SMART" id="SM00823"/>
    </source>
</evidence>
<dbReference type="Pfam" id="PF07993">
    <property type="entry name" value="NAD_binding_4"/>
    <property type="match status" value="1"/>
</dbReference>
<dbReference type="Pfam" id="PF23562">
    <property type="entry name" value="AMP-binding_C_3"/>
    <property type="match status" value="1"/>
</dbReference>
<protein>
    <submittedName>
        <fullName evidence="4">Aminoadipate reductase</fullName>
    </submittedName>
</protein>
<reference evidence="4" key="1">
    <citation type="submission" date="2023-03" db="EMBL/GenBank/DDBJ databases">
        <title>Massive genome expansion in bonnet fungi (Mycena s.s.) driven by repeated elements and novel gene families across ecological guilds.</title>
        <authorList>
            <consortium name="Lawrence Berkeley National Laboratory"/>
            <person name="Harder C.B."/>
            <person name="Miyauchi S."/>
            <person name="Viragh M."/>
            <person name="Kuo A."/>
            <person name="Thoen E."/>
            <person name="Andreopoulos B."/>
            <person name="Lu D."/>
            <person name="Skrede I."/>
            <person name="Drula E."/>
            <person name="Henrissat B."/>
            <person name="Morin E."/>
            <person name="Kohler A."/>
            <person name="Barry K."/>
            <person name="LaButti K."/>
            <person name="Morin E."/>
            <person name="Salamov A."/>
            <person name="Lipzen A."/>
            <person name="Mereny Z."/>
            <person name="Hegedus B."/>
            <person name="Baldrian P."/>
            <person name="Stursova M."/>
            <person name="Weitz H."/>
            <person name="Taylor A."/>
            <person name="Grigoriev I.V."/>
            <person name="Nagy L.G."/>
            <person name="Martin F."/>
            <person name="Kauserud H."/>
        </authorList>
    </citation>
    <scope>NUCLEOTIDE SEQUENCE</scope>
    <source>
        <strain evidence="4">CBHHK002</strain>
    </source>
</reference>
<dbReference type="InterPro" id="IPR020845">
    <property type="entry name" value="AMP-binding_CS"/>
</dbReference>
<evidence type="ECO:0000256" key="2">
    <source>
        <dbReference type="ARBA" id="ARBA00022553"/>
    </source>
</evidence>
<keyword evidence="2" id="KW-0597">Phosphoprotein</keyword>
<dbReference type="PROSITE" id="PS00455">
    <property type="entry name" value="AMP_BINDING"/>
    <property type="match status" value="1"/>
</dbReference>
<evidence type="ECO:0000313" key="5">
    <source>
        <dbReference type="Proteomes" id="UP001218218"/>
    </source>
</evidence>
<sequence length="1060" mass="116078">MSTFLPPLDCTLNLGQIIDHHIAHDNRSAAYSFADQDGHITEISHFEFARAAHRVAHLLRPQRRGPDGQVVAIVALTDVLIYQTIVAACIIAGLVPFPISHRNSAAAIIHLLSNTNSHRLLTTKGSLGRLVETLSTDLTNGNAPYELSTEEIPLLGQIYPHLGQETSEDTFISYPNPITKIALDDVALYLHSSGSTGFPKHIPETHRNLIHWAAMECFPQIAELSPRLAVGPLPAFHTMGMMGQFFIPILIGGTACIYPLTSTATQHGIPISPTAENAIENAKRTNATGIMTVPAFILEWQSPEDIAYLKTLNLLIYAGGPLAPRVGDSLFSQGINIVSVYGGTEFGAPTIVKRRQTEADTGEWAWFRFSSRTNIRWERQGDGTLECQFLTVPETHQVSVENLADRKGYSTKDLFERHPTKPDLYRIVGRLDDVLIMANGEKTVPGPMEDAMMASPFIMGAVMFGRERNQVGVLIEPNPQYKLDPSNEQQVARFRNTIWPVIEEANENAPAFSRIYKEMILVTQPERPMLRAPKGTVIKKPTLALYKQEVEELYNTIEASGNAASDIELPASWSSQDLESWLKTHASLVADREIRSGHDLFDQGFDSLNTTFLRHRIVGALKNSGATAAAQNIPQNFVYAHPSIEQLATAIAALVRGGAEDSTDGPAALVEKMIAKYSEGFEAAVDHPHKSAASSNGMVVLLTGSTGGLGSHILEILLSLPSTERVYAFNRRGRTSASERQRAAFIDRGLNVALLSSEKLVYLEGDTAKEDLGLPLNVWTEIRDTLTVIIHNAWTLDFNKALSSFESHVKGTRNLIDLARQSPNQSGVRFLFTSSIASAQSWDQTLGPFPEEVQYDASVTLGNGYGESKYVSERILAASGLEATSFRIGQVTGSSINGAWSTTDWVPAIVKSSIALGNFPSDPSNVVAWITPEAVSHTIVDAALSAEELPFAVNLVHPRPVPWDFVISTMANTAQLPLTPFADWVQQLQARSSRATAEDIERIPGLKLLDFFKAAVAGAGNTAFSTLKAQAISQSMKMLEPLGEDDVKHWMHYWKKEFLA</sequence>
<accession>A0AAD7AJI8</accession>
<keyword evidence="5" id="KW-1185">Reference proteome</keyword>
<feature type="domain" description="Polyketide synthase-like phosphopantetheine-binding" evidence="3">
    <location>
        <begin position="579"/>
        <end position="655"/>
    </location>
</feature>
<dbReference type="Pfam" id="PF00501">
    <property type="entry name" value="AMP-binding"/>
    <property type="match status" value="1"/>
</dbReference>
<organism evidence="4 5">
    <name type="scientific">Mycena albidolilacea</name>
    <dbReference type="NCBI Taxonomy" id="1033008"/>
    <lineage>
        <taxon>Eukaryota</taxon>
        <taxon>Fungi</taxon>
        <taxon>Dikarya</taxon>
        <taxon>Basidiomycota</taxon>
        <taxon>Agaricomycotina</taxon>
        <taxon>Agaricomycetes</taxon>
        <taxon>Agaricomycetidae</taxon>
        <taxon>Agaricales</taxon>
        <taxon>Marasmiineae</taxon>
        <taxon>Mycenaceae</taxon>
        <taxon>Mycena</taxon>
    </lineage>
</organism>
<gene>
    <name evidence="4" type="ORF">DFH08DRAFT_842287</name>
</gene>
<dbReference type="AlphaFoldDB" id="A0AAD7AJI8"/>
<dbReference type="InterPro" id="IPR051414">
    <property type="entry name" value="Adenylate-forming_Reductase"/>
</dbReference>
<dbReference type="InterPro" id="IPR013120">
    <property type="entry name" value="FAR_NAD-bd"/>
</dbReference>